<dbReference type="GO" id="GO:0009116">
    <property type="term" value="P:nucleoside metabolic process"/>
    <property type="evidence" value="ECO:0007669"/>
    <property type="project" value="InterPro"/>
</dbReference>
<dbReference type="InterPro" id="IPR011990">
    <property type="entry name" value="TPR-like_helical_dom_sf"/>
</dbReference>
<dbReference type="Pfam" id="PF13424">
    <property type="entry name" value="TPR_12"/>
    <property type="match status" value="4"/>
</dbReference>
<name>A0AAV9HXS9_9PEZI</name>
<dbReference type="SMART" id="SM00028">
    <property type="entry name" value="TPR"/>
    <property type="match status" value="7"/>
</dbReference>
<dbReference type="Gene3D" id="3.40.50.1580">
    <property type="entry name" value="Nucleoside phosphorylase domain"/>
    <property type="match status" value="1"/>
</dbReference>
<dbReference type="InterPro" id="IPR027417">
    <property type="entry name" value="P-loop_NTPase"/>
</dbReference>
<dbReference type="InterPro" id="IPR002182">
    <property type="entry name" value="NB-ARC"/>
</dbReference>
<proteinExistence type="predicted"/>
<feature type="domain" description="NB-ARC" evidence="1">
    <location>
        <begin position="352"/>
        <end position="525"/>
    </location>
</feature>
<dbReference type="InterPro" id="IPR019734">
    <property type="entry name" value="TPR_rpt"/>
</dbReference>
<dbReference type="Pfam" id="PF00931">
    <property type="entry name" value="NB-ARC"/>
    <property type="match status" value="1"/>
</dbReference>
<dbReference type="EMBL" id="MU864945">
    <property type="protein sequence ID" value="KAK4464745.1"/>
    <property type="molecule type" value="Genomic_DNA"/>
</dbReference>
<gene>
    <name evidence="3" type="ORF">QBC42DRAFT_336730</name>
</gene>
<dbReference type="GO" id="GO:0003824">
    <property type="term" value="F:catalytic activity"/>
    <property type="evidence" value="ECO:0007669"/>
    <property type="project" value="InterPro"/>
</dbReference>
<evidence type="ECO:0000313" key="3">
    <source>
        <dbReference type="EMBL" id="KAK4464745.1"/>
    </source>
</evidence>
<feature type="domain" description="Nucleoside phosphorylase" evidence="2">
    <location>
        <begin position="20"/>
        <end position="299"/>
    </location>
</feature>
<reference evidence="3" key="1">
    <citation type="journal article" date="2023" name="Mol. Phylogenet. Evol.">
        <title>Genome-scale phylogeny and comparative genomics of the fungal order Sordariales.</title>
        <authorList>
            <person name="Hensen N."/>
            <person name="Bonometti L."/>
            <person name="Westerberg I."/>
            <person name="Brannstrom I.O."/>
            <person name="Guillou S."/>
            <person name="Cros-Aarteil S."/>
            <person name="Calhoun S."/>
            <person name="Haridas S."/>
            <person name="Kuo A."/>
            <person name="Mondo S."/>
            <person name="Pangilinan J."/>
            <person name="Riley R."/>
            <person name="LaButti K."/>
            <person name="Andreopoulos B."/>
            <person name="Lipzen A."/>
            <person name="Chen C."/>
            <person name="Yan M."/>
            <person name="Daum C."/>
            <person name="Ng V."/>
            <person name="Clum A."/>
            <person name="Steindorff A."/>
            <person name="Ohm R.A."/>
            <person name="Martin F."/>
            <person name="Silar P."/>
            <person name="Natvig D.O."/>
            <person name="Lalanne C."/>
            <person name="Gautier V."/>
            <person name="Ament-Velasquez S.L."/>
            <person name="Kruys A."/>
            <person name="Hutchinson M.I."/>
            <person name="Powell A.J."/>
            <person name="Barry K."/>
            <person name="Miller A.N."/>
            <person name="Grigoriev I.V."/>
            <person name="Debuchy R."/>
            <person name="Gladieux P."/>
            <person name="Hiltunen Thoren M."/>
            <person name="Johannesson H."/>
        </authorList>
    </citation>
    <scope>NUCLEOTIDE SEQUENCE</scope>
    <source>
        <strain evidence="3">PSN324</strain>
    </source>
</reference>
<evidence type="ECO:0000259" key="1">
    <source>
        <dbReference type="Pfam" id="PF00931"/>
    </source>
</evidence>
<dbReference type="Gene3D" id="1.25.40.10">
    <property type="entry name" value="Tetratricopeptide repeat domain"/>
    <property type="match status" value="2"/>
</dbReference>
<dbReference type="SUPFAM" id="SSF52540">
    <property type="entry name" value="P-loop containing nucleoside triphosphate hydrolases"/>
    <property type="match status" value="1"/>
</dbReference>
<dbReference type="InterPro" id="IPR053137">
    <property type="entry name" value="NLR-like"/>
</dbReference>
<accession>A0AAV9HXS9</accession>
<evidence type="ECO:0008006" key="5">
    <source>
        <dbReference type="Google" id="ProtNLM"/>
    </source>
</evidence>
<reference evidence="3" key="2">
    <citation type="submission" date="2023-06" db="EMBL/GenBank/DDBJ databases">
        <authorList>
            <consortium name="Lawrence Berkeley National Laboratory"/>
            <person name="Mondo S.J."/>
            <person name="Hensen N."/>
            <person name="Bonometti L."/>
            <person name="Westerberg I."/>
            <person name="Brannstrom I.O."/>
            <person name="Guillou S."/>
            <person name="Cros-Aarteil S."/>
            <person name="Calhoun S."/>
            <person name="Haridas S."/>
            <person name="Kuo A."/>
            <person name="Pangilinan J."/>
            <person name="Riley R."/>
            <person name="Labutti K."/>
            <person name="Andreopoulos B."/>
            <person name="Lipzen A."/>
            <person name="Chen C."/>
            <person name="Yanf M."/>
            <person name="Daum C."/>
            <person name="Ng V."/>
            <person name="Clum A."/>
            <person name="Steindorff A."/>
            <person name="Ohm R."/>
            <person name="Martin F."/>
            <person name="Silar P."/>
            <person name="Natvig D."/>
            <person name="Lalanne C."/>
            <person name="Gautier V."/>
            <person name="Ament-Velasquez S.L."/>
            <person name="Kruys A."/>
            <person name="Hutchinson M.I."/>
            <person name="Powell A.J."/>
            <person name="Barry K."/>
            <person name="Miller A.N."/>
            <person name="Grigoriev I.V."/>
            <person name="Debuchy R."/>
            <person name="Gladieux P."/>
            <person name="Thoren M.H."/>
            <person name="Johannesson H."/>
        </authorList>
    </citation>
    <scope>NUCLEOTIDE SEQUENCE</scope>
    <source>
        <strain evidence="3">PSN324</strain>
    </source>
</reference>
<dbReference type="GO" id="GO:0043531">
    <property type="term" value="F:ADP binding"/>
    <property type="evidence" value="ECO:0007669"/>
    <property type="project" value="InterPro"/>
</dbReference>
<protein>
    <recommendedName>
        <fullName evidence="5">Nucleoside phosphorylase domain-containing protein</fullName>
    </recommendedName>
</protein>
<organism evidence="3 4">
    <name type="scientific">Cladorrhinum samala</name>
    <dbReference type="NCBI Taxonomy" id="585594"/>
    <lineage>
        <taxon>Eukaryota</taxon>
        <taxon>Fungi</taxon>
        <taxon>Dikarya</taxon>
        <taxon>Ascomycota</taxon>
        <taxon>Pezizomycotina</taxon>
        <taxon>Sordariomycetes</taxon>
        <taxon>Sordariomycetidae</taxon>
        <taxon>Sordariales</taxon>
        <taxon>Podosporaceae</taxon>
        <taxon>Cladorrhinum</taxon>
    </lineage>
</organism>
<evidence type="ECO:0000259" key="2">
    <source>
        <dbReference type="Pfam" id="PF01048"/>
    </source>
</evidence>
<dbReference type="AlphaFoldDB" id="A0AAV9HXS9"/>
<dbReference type="NCBIfam" id="NF040586">
    <property type="entry name" value="FxSxx_TPR"/>
    <property type="match status" value="1"/>
</dbReference>
<dbReference type="SUPFAM" id="SSF53167">
    <property type="entry name" value="Purine and uridine phosphorylases"/>
    <property type="match status" value="1"/>
</dbReference>
<dbReference type="PANTHER" id="PTHR46082">
    <property type="entry name" value="ATP/GTP-BINDING PROTEIN-RELATED"/>
    <property type="match status" value="1"/>
</dbReference>
<dbReference type="InterPro" id="IPR000845">
    <property type="entry name" value="Nucleoside_phosphorylase_d"/>
</dbReference>
<dbReference type="Proteomes" id="UP001321749">
    <property type="component" value="Unassembled WGS sequence"/>
</dbReference>
<dbReference type="PANTHER" id="PTHR46082:SF6">
    <property type="entry name" value="AAA+ ATPASE DOMAIN-CONTAINING PROTEIN-RELATED"/>
    <property type="match status" value="1"/>
</dbReference>
<evidence type="ECO:0000313" key="4">
    <source>
        <dbReference type="Proteomes" id="UP001321749"/>
    </source>
</evidence>
<dbReference type="SUPFAM" id="SSF48452">
    <property type="entry name" value="TPR-like"/>
    <property type="match status" value="3"/>
</dbReference>
<sequence length="1090" mass="120297">MGTFMLLARPRRPPTRADFEIAIICALTIEADAVSALFDHHWDDDGPTYGKAANDPNTYSTGAIGRHNVILAHMPGMGKASAAAVAANCRVSFPSIRLALVVGVCGVVPFRTDNGKTAETVLGDVVISSGVVQYDLGRRLPERFVVKDTLLEVLGRPNAEVRSLLAKLNGLRDRKMLQGKMAGYMDVLRGEPELAAVYPGATQDRLFEATYRHVSEGMSCEECACDGELVSRTRLEQGNGQPAVHFGLIASGDTVMKSGEDRDAIARQTGVIGFEMESAGVWDVFPCVVIKGACDYADSHKTKVWQRYAAATAAACMKAFLGHWMPSRTDRAALPCYYILLPENRRFVGRDRALDTLKAMLFVRKEWRKAAIVGLGGVGKTQVALRLAYWAKKHQPEFSIFWVPALSKATFDQAFAAMARKLPIQTGGADDDPKESVRRYLSSEAAGPWLLVVDNADDKDILFGSADTPGGISQYLPDSDDGLTLFTTRSREVAVSVTGSDVIELHEMDPPEAAEFLEKSLIQKDMLRDEAVTAELLEQLTYLPLAIAQAAAYMNIKQVPLAEYLDLLHGTRQDIVSLMSTEFRDHTRYLGAQNAVAATWLVSFDQIRKSDKAAADLLSFISCIEPKGIPQTLLPGSESTVQLADAIGTLCAYAFLTRRGNSKVFDMHSLVHLATRIWVQREGLTATTDEKATRHLAMVFPTDDYSNRNVWREYLPHALRVLQHSKQLDIEEKCSLFYWVGRCMRVDGRIKEAVRNLEEACQWRSRHNTKDHPLRLQSQHTLAIAYHANGQVKDAIALLKQVITIRAKTLAEDHPDRLASQHELAAAYHANGQVKDAIALLKQVITIRAKTLAEDHPDRLASQHVLASAYLTNGQVKDAIALLEQVITIEAKTLAEDHPDRLISQHELASAYHANGQVKDAIALLEQVITIEAKTLAKDHPDRLASQHELASAYHANGQVKDAIALLEQVITIRAKTLAEDHPDRLISQHELASAYHANGQVKDAIALLEQVITIEAKTLAEDHPDRLASQHVLAIAYHANGQVKDAIALLKQVITIRAKTLAEDHPDRLISQQWLTYMLKTADQDKYTT</sequence>
<keyword evidence="4" id="KW-1185">Reference proteome</keyword>
<dbReference type="InterPro" id="IPR035994">
    <property type="entry name" value="Nucleoside_phosphorylase_sf"/>
</dbReference>
<dbReference type="Pfam" id="PF01048">
    <property type="entry name" value="PNP_UDP_1"/>
    <property type="match status" value="1"/>
</dbReference>
<dbReference type="Gene3D" id="3.40.50.300">
    <property type="entry name" value="P-loop containing nucleotide triphosphate hydrolases"/>
    <property type="match status" value="1"/>
</dbReference>
<comment type="caution">
    <text evidence="3">The sequence shown here is derived from an EMBL/GenBank/DDBJ whole genome shotgun (WGS) entry which is preliminary data.</text>
</comment>